<proteinExistence type="predicted"/>
<sequence length="100" mass="11579">MKKINILVFTIITIVILSYLLHSTPKMAIKTHVFFLGYPKVALTSEITDYQYQNIKLNEQNSSGYVFTEPPIEKETQAYLDTYAVKKVGIFYFADYINDI</sequence>
<evidence type="ECO:0000313" key="2">
    <source>
        <dbReference type="EMBL" id="MFD1927680.1"/>
    </source>
</evidence>
<keyword evidence="1" id="KW-1133">Transmembrane helix</keyword>
<feature type="transmembrane region" description="Helical" evidence="1">
    <location>
        <begin position="6"/>
        <end position="22"/>
    </location>
</feature>
<organism evidence="2 3">
    <name type="scientific">Sporosarcina siberiensis</name>
    <dbReference type="NCBI Taxonomy" id="1365606"/>
    <lineage>
        <taxon>Bacteria</taxon>
        <taxon>Bacillati</taxon>
        <taxon>Bacillota</taxon>
        <taxon>Bacilli</taxon>
        <taxon>Bacillales</taxon>
        <taxon>Caryophanaceae</taxon>
        <taxon>Sporosarcina</taxon>
    </lineage>
</organism>
<evidence type="ECO:0000256" key="1">
    <source>
        <dbReference type="SAM" id="Phobius"/>
    </source>
</evidence>
<keyword evidence="1" id="KW-0812">Transmembrane</keyword>
<protein>
    <submittedName>
        <fullName evidence="2">Uncharacterized protein</fullName>
    </submittedName>
</protein>
<comment type="caution">
    <text evidence="2">The sequence shown here is derived from an EMBL/GenBank/DDBJ whole genome shotgun (WGS) entry which is preliminary data.</text>
</comment>
<keyword evidence="1" id="KW-0472">Membrane</keyword>
<keyword evidence="3" id="KW-1185">Reference proteome</keyword>
<reference evidence="3" key="1">
    <citation type="journal article" date="2019" name="Int. J. Syst. Evol. Microbiol.">
        <title>The Global Catalogue of Microorganisms (GCM) 10K type strain sequencing project: providing services to taxonomists for standard genome sequencing and annotation.</title>
        <authorList>
            <consortium name="The Broad Institute Genomics Platform"/>
            <consortium name="The Broad Institute Genome Sequencing Center for Infectious Disease"/>
            <person name="Wu L."/>
            <person name="Ma J."/>
        </authorList>
    </citation>
    <scope>NUCLEOTIDE SEQUENCE [LARGE SCALE GENOMIC DNA]</scope>
    <source>
        <strain evidence="3">CGMCC 4.7177</strain>
    </source>
</reference>
<dbReference type="Proteomes" id="UP001597218">
    <property type="component" value="Unassembled WGS sequence"/>
</dbReference>
<name>A0ABW4SE73_9BACL</name>
<accession>A0ABW4SE73</accession>
<gene>
    <name evidence="2" type="ORF">ACFSFY_06320</name>
</gene>
<dbReference type="EMBL" id="JBHUGI010000014">
    <property type="protein sequence ID" value="MFD1927680.1"/>
    <property type="molecule type" value="Genomic_DNA"/>
</dbReference>
<dbReference type="RefSeq" id="WP_381536337.1">
    <property type="nucleotide sequence ID" value="NZ_JBHUGI010000014.1"/>
</dbReference>
<evidence type="ECO:0000313" key="3">
    <source>
        <dbReference type="Proteomes" id="UP001597218"/>
    </source>
</evidence>